<dbReference type="PANTHER" id="PTHR30432">
    <property type="entry name" value="TRANSCRIPTIONAL REGULATOR MODE"/>
    <property type="match status" value="1"/>
</dbReference>
<dbReference type="AlphaFoldDB" id="C6XA29"/>
<dbReference type="InterPro" id="IPR036388">
    <property type="entry name" value="WH-like_DNA-bd_sf"/>
</dbReference>
<reference evidence="2" key="1">
    <citation type="submission" date="2009-07" db="EMBL/GenBank/DDBJ databases">
        <title>Complete sequence of chromosome of Methylovorus sp. SIP3-4.</title>
        <authorList>
            <person name="Lucas S."/>
            <person name="Copeland A."/>
            <person name="Lapidus A."/>
            <person name="Glavina del Rio T."/>
            <person name="Tice H."/>
            <person name="Bruce D."/>
            <person name="Goodwin L."/>
            <person name="Pitluck S."/>
            <person name="Clum A."/>
            <person name="Larimer F."/>
            <person name="Land M."/>
            <person name="Hauser L."/>
            <person name="Kyrpides N."/>
            <person name="Mikhailova N."/>
            <person name="Kayluzhnaya M."/>
            <person name="Chistoserdova L."/>
        </authorList>
    </citation>
    <scope>NUCLEOTIDE SEQUENCE [LARGE SCALE GENOMIC DNA]</scope>
    <source>
        <strain evidence="2">SIP3-4</strain>
    </source>
</reference>
<evidence type="ECO:0000313" key="1">
    <source>
        <dbReference type="EMBL" id="ACT51570.1"/>
    </source>
</evidence>
<dbReference type="SUPFAM" id="SSF46785">
    <property type="entry name" value="Winged helix' DNA-binding domain"/>
    <property type="match status" value="1"/>
</dbReference>
<dbReference type="EMBL" id="CP001674">
    <property type="protein sequence ID" value="ACT51570.1"/>
    <property type="molecule type" value="Genomic_DNA"/>
</dbReference>
<dbReference type="STRING" id="582744.Msip34_2328"/>
<accession>C6XA29</accession>
<sequence length="111" mass="11960">MPKLKIRISHGNVTAMGPGKADLLRAIESTGSISGAAKAMKMSYRRAWQLVDAMNACYRLPLVETAMGGANGGGAKVTEFGFHILRCYEELVRKSELAAAAELQQLMDFAV</sequence>
<name>C6XA29_METGS</name>
<dbReference type="OrthoDB" id="9800709at2"/>
<dbReference type="Gene3D" id="1.10.10.10">
    <property type="entry name" value="Winged helix-like DNA-binding domain superfamily/Winged helix DNA-binding domain"/>
    <property type="match status" value="1"/>
</dbReference>
<dbReference type="HOGENOM" id="CLU_125440_1_1_4"/>
<protein>
    <submittedName>
        <fullName evidence="1">Putative transcriptional regulator, ModE family</fullName>
    </submittedName>
</protein>
<dbReference type="InterPro" id="IPR051815">
    <property type="entry name" value="Molybdate_resp_trans_reg"/>
</dbReference>
<organism evidence="1 2">
    <name type="scientific">Methylovorus glucosotrophus (strain SIP3-4)</name>
    <dbReference type="NCBI Taxonomy" id="582744"/>
    <lineage>
        <taxon>Bacteria</taxon>
        <taxon>Pseudomonadati</taxon>
        <taxon>Pseudomonadota</taxon>
        <taxon>Betaproteobacteria</taxon>
        <taxon>Nitrosomonadales</taxon>
        <taxon>Methylophilaceae</taxon>
        <taxon>Methylovorus</taxon>
    </lineage>
</organism>
<reference evidence="1 2" key="2">
    <citation type="journal article" date="2011" name="J. Bacteriol.">
        <title>Genomes of three methylotrophs from a single niche uncover genetic and metabolic divergence of Methylophilaceae.</title>
        <authorList>
            <person name="Lapidus A."/>
            <person name="Clum A."/>
            <person name="Labutti K."/>
            <person name="Kaluzhnaya M.G."/>
            <person name="Lim S."/>
            <person name="Beck D.A."/>
            <person name="Glavina Del Rio T."/>
            <person name="Nolan M."/>
            <person name="Mavromatis K."/>
            <person name="Huntemann M."/>
            <person name="Lucas S."/>
            <person name="Lidstrom M.E."/>
            <person name="Ivanova N."/>
            <person name="Chistoserdova L."/>
        </authorList>
    </citation>
    <scope>NUCLEOTIDE SEQUENCE [LARGE SCALE GENOMIC DNA]</scope>
    <source>
        <strain evidence="1 2">SIP3-4</strain>
    </source>
</reference>
<dbReference type="eggNOG" id="COG2005">
    <property type="taxonomic scope" value="Bacteria"/>
</dbReference>
<keyword evidence="2" id="KW-1185">Reference proteome</keyword>
<proteinExistence type="predicted"/>
<dbReference type="RefSeq" id="WP_013443054.1">
    <property type="nucleotide sequence ID" value="NC_012969.1"/>
</dbReference>
<dbReference type="PANTHER" id="PTHR30432:SF1">
    <property type="entry name" value="DNA-BINDING TRANSCRIPTIONAL DUAL REGULATOR MODE"/>
    <property type="match status" value="1"/>
</dbReference>
<evidence type="ECO:0000313" key="2">
    <source>
        <dbReference type="Proteomes" id="UP000002743"/>
    </source>
</evidence>
<dbReference type="Proteomes" id="UP000002743">
    <property type="component" value="Chromosome"/>
</dbReference>
<gene>
    <name evidence="1" type="ordered locus">Msip34_2328</name>
</gene>
<dbReference type="InterPro" id="IPR036390">
    <property type="entry name" value="WH_DNA-bd_sf"/>
</dbReference>
<dbReference type="KEGG" id="mei:Msip34_2328"/>